<feature type="signal peptide" evidence="1">
    <location>
        <begin position="1"/>
        <end position="25"/>
    </location>
</feature>
<dbReference type="STRING" id="512763.DC20_03880"/>
<accession>A0A0P0CMQ1</accession>
<sequence length="322" mass="35957">MKKAWYSSLIILVLFSFFMSCTLQDGLHTKGVDESPISYKTENVIIVVIDGPRFSETLGDSTGTYSPFLTKDFLKDGGLALTNFYNDGFTYTNSGHAAILTGFRQEIRNDGTELPQRPSIFQAWLKHTGKQNKSAWLVTSKGKLDILANTQDSTWHNKYLPSTSCGIDSGKRNRGDLLTFDEALSILKTDRPNLMLINLKDPDVAGHQKKWGNYLKGIQQSDSLVSVLWSFLKNDQNYNGKTTLLVTNDHGRHTDGISDGFINHGDGCEGCRHITLFAAGPDFKKNIKINTLYRQRDIAATVAELLNFKLATEGTVMQDLFK</sequence>
<keyword evidence="4" id="KW-1185">Reference proteome</keyword>
<dbReference type="RefSeq" id="WP_062542635.1">
    <property type="nucleotide sequence ID" value="NZ_CP012643.1"/>
</dbReference>
<dbReference type="KEGG" id="rti:DC20_03880"/>
<proteinExistence type="predicted"/>
<feature type="chain" id="PRO_5006042720" description="Metalloenzyme domain-containing protein" evidence="1">
    <location>
        <begin position="26"/>
        <end position="322"/>
    </location>
</feature>
<protein>
    <recommendedName>
        <fullName evidence="2">Metalloenzyme domain-containing protein</fullName>
    </recommendedName>
</protein>
<evidence type="ECO:0000256" key="1">
    <source>
        <dbReference type="SAM" id="SignalP"/>
    </source>
</evidence>
<dbReference type="PROSITE" id="PS51257">
    <property type="entry name" value="PROKAR_LIPOPROTEIN"/>
    <property type="match status" value="1"/>
</dbReference>
<dbReference type="PATRIC" id="fig|512763.3.peg.864"/>
<dbReference type="EMBL" id="CP012643">
    <property type="protein sequence ID" value="ALI98278.1"/>
    <property type="molecule type" value="Genomic_DNA"/>
</dbReference>
<evidence type="ECO:0000313" key="3">
    <source>
        <dbReference type="EMBL" id="ALI98278.1"/>
    </source>
</evidence>
<dbReference type="Pfam" id="PF01676">
    <property type="entry name" value="Metalloenzyme"/>
    <property type="match status" value="1"/>
</dbReference>
<name>A0A0P0CMQ1_9BACT</name>
<dbReference type="InterPro" id="IPR017850">
    <property type="entry name" value="Alkaline_phosphatase_core_sf"/>
</dbReference>
<evidence type="ECO:0000259" key="2">
    <source>
        <dbReference type="Pfam" id="PF01676"/>
    </source>
</evidence>
<dbReference type="GO" id="GO:0003824">
    <property type="term" value="F:catalytic activity"/>
    <property type="evidence" value="ECO:0007669"/>
    <property type="project" value="InterPro"/>
</dbReference>
<feature type="domain" description="Metalloenzyme" evidence="2">
    <location>
        <begin position="171"/>
        <end position="309"/>
    </location>
</feature>
<dbReference type="SUPFAM" id="SSF53649">
    <property type="entry name" value="Alkaline phosphatase-like"/>
    <property type="match status" value="1"/>
</dbReference>
<dbReference type="AlphaFoldDB" id="A0A0P0CMQ1"/>
<organism evidence="3 4">
    <name type="scientific">Rufibacter tibetensis</name>
    <dbReference type="NCBI Taxonomy" id="512763"/>
    <lineage>
        <taxon>Bacteria</taxon>
        <taxon>Pseudomonadati</taxon>
        <taxon>Bacteroidota</taxon>
        <taxon>Cytophagia</taxon>
        <taxon>Cytophagales</taxon>
        <taxon>Hymenobacteraceae</taxon>
        <taxon>Rufibacter</taxon>
    </lineage>
</organism>
<dbReference type="InterPro" id="IPR006124">
    <property type="entry name" value="Metalloenzyme"/>
</dbReference>
<keyword evidence="1" id="KW-0732">Signal</keyword>
<evidence type="ECO:0000313" key="4">
    <source>
        <dbReference type="Proteomes" id="UP000061382"/>
    </source>
</evidence>
<dbReference type="Gene3D" id="3.40.720.10">
    <property type="entry name" value="Alkaline Phosphatase, subunit A"/>
    <property type="match status" value="1"/>
</dbReference>
<dbReference type="Proteomes" id="UP000061382">
    <property type="component" value="Chromosome"/>
</dbReference>
<dbReference type="GO" id="GO:0046872">
    <property type="term" value="F:metal ion binding"/>
    <property type="evidence" value="ECO:0007669"/>
    <property type="project" value="InterPro"/>
</dbReference>
<reference evidence="3 4" key="1">
    <citation type="submission" date="2015-08" db="EMBL/GenBank/DDBJ databases">
        <title>Complete genome sequence of Rufibacter tibetensis strain 1351t, a radiation-resistant bacterium from tibet plateau.</title>
        <authorList>
            <person name="Dai J."/>
        </authorList>
    </citation>
    <scope>NUCLEOTIDE SEQUENCE [LARGE SCALE GENOMIC DNA]</scope>
    <source>
        <strain evidence="3 4">1351</strain>
    </source>
</reference>
<gene>
    <name evidence="3" type="ORF">DC20_03880</name>
</gene>